<keyword evidence="4" id="KW-1185">Reference proteome</keyword>
<evidence type="ECO:0000256" key="2">
    <source>
        <dbReference type="SAM" id="MobiDB-lite"/>
    </source>
</evidence>
<sequence length="239" mass="27005">MEKSTKCSKKKKRLKKTTKKQSTGMSGIPNLFAPPTSSKENELKDPSNEGDNPAGIVPRDQQSIQKNKRRKNLKEQTIPSGAANSKKQRTIDDKKAMDDIITALSNDKTRLENDLDNKNTALKYAKSSNAALTKELNELKLDQANGWADEKKRIQDKSYEDGFRAFCRTFVAGDPSYNWASKFDKEIAAWIADFSEMEEEGIALKRAEVERILAAELARHDQDRTDSDGCLLRHDLPRE</sequence>
<protein>
    <submittedName>
        <fullName evidence="3">Uncharacterized protein</fullName>
    </submittedName>
</protein>
<evidence type="ECO:0000313" key="4">
    <source>
        <dbReference type="Proteomes" id="UP001237642"/>
    </source>
</evidence>
<comment type="caution">
    <text evidence="3">The sequence shown here is derived from an EMBL/GenBank/DDBJ whole genome shotgun (WGS) entry which is preliminary data.</text>
</comment>
<feature type="region of interest" description="Disordered" evidence="2">
    <location>
        <begin position="1"/>
        <end position="94"/>
    </location>
</feature>
<gene>
    <name evidence="3" type="ORF">POM88_039001</name>
</gene>
<dbReference type="Proteomes" id="UP001237642">
    <property type="component" value="Unassembled WGS sequence"/>
</dbReference>
<evidence type="ECO:0000313" key="3">
    <source>
        <dbReference type="EMBL" id="KAK1363440.1"/>
    </source>
</evidence>
<feature type="compositionally biased region" description="Polar residues" evidence="2">
    <location>
        <begin position="75"/>
        <end position="85"/>
    </location>
</feature>
<reference evidence="3" key="2">
    <citation type="submission" date="2023-05" db="EMBL/GenBank/DDBJ databases">
        <authorList>
            <person name="Schelkunov M.I."/>
        </authorList>
    </citation>
    <scope>NUCLEOTIDE SEQUENCE</scope>
    <source>
        <strain evidence="3">Hsosn_3</strain>
        <tissue evidence="3">Leaf</tissue>
    </source>
</reference>
<feature type="coiled-coil region" evidence="1">
    <location>
        <begin position="101"/>
        <end position="142"/>
    </location>
</feature>
<keyword evidence="1" id="KW-0175">Coiled coil</keyword>
<feature type="region of interest" description="Disordered" evidence="2">
    <location>
        <begin position="220"/>
        <end position="239"/>
    </location>
</feature>
<reference evidence="3" key="1">
    <citation type="submission" date="2023-02" db="EMBL/GenBank/DDBJ databases">
        <title>Genome of toxic invasive species Heracleum sosnowskyi carries increased number of genes despite the absence of recent whole-genome duplications.</title>
        <authorList>
            <person name="Schelkunov M."/>
            <person name="Shtratnikova V."/>
            <person name="Makarenko M."/>
            <person name="Klepikova A."/>
            <person name="Omelchenko D."/>
            <person name="Novikova G."/>
            <person name="Obukhova E."/>
            <person name="Bogdanov V."/>
            <person name="Penin A."/>
            <person name="Logacheva M."/>
        </authorList>
    </citation>
    <scope>NUCLEOTIDE SEQUENCE</scope>
    <source>
        <strain evidence="3">Hsosn_3</strain>
        <tissue evidence="3">Leaf</tissue>
    </source>
</reference>
<evidence type="ECO:0000256" key="1">
    <source>
        <dbReference type="SAM" id="Coils"/>
    </source>
</evidence>
<dbReference type="AlphaFoldDB" id="A0AAD8H9K9"/>
<feature type="compositionally biased region" description="Basic residues" evidence="2">
    <location>
        <begin position="1"/>
        <end position="19"/>
    </location>
</feature>
<accession>A0AAD8H9K9</accession>
<proteinExistence type="predicted"/>
<organism evidence="3 4">
    <name type="scientific">Heracleum sosnowskyi</name>
    <dbReference type="NCBI Taxonomy" id="360622"/>
    <lineage>
        <taxon>Eukaryota</taxon>
        <taxon>Viridiplantae</taxon>
        <taxon>Streptophyta</taxon>
        <taxon>Embryophyta</taxon>
        <taxon>Tracheophyta</taxon>
        <taxon>Spermatophyta</taxon>
        <taxon>Magnoliopsida</taxon>
        <taxon>eudicotyledons</taxon>
        <taxon>Gunneridae</taxon>
        <taxon>Pentapetalae</taxon>
        <taxon>asterids</taxon>
        <taxon>campanulids</taxon>
        <taxon>Apiales</taxon>
        <taxon>Apiaceae</taxon>
        <taxon>Apioideae</taxon>
        <taxon>apioid superclade</taxon>
        <taxon>Tordylieae</taxon>
        <taxon>Tordyliinae</taxon>
        <taxon>Heracleum</taxon>
    </lineage>
</organism>
<dbReference type="EMBL" id="JAUIZM010000009">
    <property type="protein sequence ID" value="KAK1363440.1"/>
    <property type="molecule type" value="Genomic_DNA"/>
</dbReference>
<name>A0AAD8H9K9_9APIA</name>